<feature type="chain" id="PRO_5038691437" evidence="1">
    <location>
        <begin position="19"/>
        <end position="250"/>
    </location>
</feature>
<keyword evidence="3" id="KW-1185">Reference proteome</keyword>
<proteinExistence type="predicted"/>
<dbReference type="EMBL" id="JAIWYP010000011">
    <property type="protein sequence ID" value="KAH3738605.1"/>
    <property type="molecule type" value="Genomic_DNA"/>
</dbReference>
<comment type="caution">
    <text evidence="2">The sequence shown here is derived from an EMBL/GenBank/DDBJ whole genome shotgun (WGS) entry which is preliminary data.</text>
</comment>
<gene>
    <name evidence="2" type="ORF">DPMN_045243</name>
</gene>
<name>A0A9D4D5V9_DREPO</name>
<evidence type="ECO:0000256" key="1">
    <source>
        <dbReference type="SAM" id="SignalP"/>
    </source>
</evidence>
<evidence type="ECO:0000313" key="3">
    <source>
        <dbReference type="Proteomes" id="UP000828390"/>
    </source>
</evidence>
<accession>A0A9D4D5V9</accession>
<dbReference type="OrthoDB" id="6146243at2759"/>
<organism evidence="2 3">
    <name type="scientific">Dreissena polymorpha</name>
    <name type="common">Zebra mussel</name>
    <name type="synonym">Mytilus polymorpha</name>
    <dbReference type="NCBI Taxonomy" id="45954"/>
    <lineage>
        <taxon>Eukaryota</taxon>
        <taxon>Metazoa</taxon>
        <taxon>Spiralia</taxon>
        <taxon>Lophotrochozoa</taxon>
        <taxon>Mollusca</taxon>
        <taxon>Bivalvia</taxon>
        <taxon>Autobranchia</taxon>
        <taxon>Heteroconchia</taxon>
        <taxon>Euheterodonta</taxon>
        <taxon>Imparidentia</taxon>
        <taxon>Neoheterodontei</taxon>
        <taxon>Myida</taxon>
        <taxon>Dreissenoidea</taxon>
        <taxon>Dreissenidae</taxon>
        <taxon>Dreissena</taxon>
    </lineage>
</organism>
<protein>
    <submittedName>
        <fullName evidence="2">Uncharacterized protein</fullName>
    </submittedName>
</protein>
<feature type="signal peptide" evidence="1">
    <location>
        <begin position="1"/>
        <end position="18"/>
    </location>
</feature>
<dbReference type="AlphaFoldDB" id="A0A9D4D5V9"/>
<evidence type="ECO:0000313" key="2">
    <source>
        <dbReference type="EMBL" id="KAH3738605.1"/>
    </source>
</evidence>
<reference evidence="2" key="1">
    <citation type="journal article" date="2019" name="bioRxiv">
        <title>The Genome of the Zebra Mussel, Dreissena polymorpha: A Resource for Invasive Species Research.</title>
        <authorList>
            <person name="McCartney M.A."/>
            <person name="Auch B."/>
            <person name="Kono T."/>
            <person name="Mallez S."/>
            <person name="Zhang Y."/>
            <person name="Obille A."/>
            <person name="Becker A."/>
            <person name="Abrahante J.E."/>
            <person name="Garbe J."/>
            <person name="Badalamenti J.P."/>
            <person name="Herman A."/>
            <person name="Mangelson H."/>
            <person name="Liachko I."/>
            <person name="Sullivan S."/>
            <person name="Sone E.D."/>
            <person name="Koren S."/>
            <person name="Silverstein K.A.T."/>
            <person name="Beckman K.B."/>
            <person name="Gohl D.M."/>
        </authorList>
    </citation>
    <scope>NUCLEOTIDE SEQUENCE</scope>
    <source>
        <strain evidence="2">Duluth1</strain>
        <tissue evidence="2">Whole animal</tissue>
    </source>
</reference>
<reference evidence="2" key="2">
    <citation type="submission" date="2020-11" db="EMBL/GenBank/DDBJ databases">
        <authorList>
            <person name="McCartney M.A."/>
            <person name="Auch B."/>
            <person name="Kono T."/>
            <person name="Mallez S."/>
            <person name="Becker A."/>
            <person name="Gohl D.M."/>
            <person name="Silverstein K.A.T."/>
            <person name="Koren S."/>
            <person name="Bechman K.B."/>
            <person name="Herman A."/>
            <person name="Abrahante J.E."/>
            <person name="Garbe J."/>
        </authorList>
    </citation>
    <scope>NUCLEOTIDE SEQUENCE</scope>
    <source>
        <strain evidence="2">Duluth1</strain>
        <tissue evidence="2">Whole animal</tissue>
    </source>
</reference>
<dbReference type="Proteomes" id="UP000828390">
    <property type="component" value="Unassembled WGS sequence"/>
</dbReference>
<keyword evidence="1" id="KW-0732">Signal</keyword>
<sequence>MLPTIAVLLTTCLAMARAGVYSNPYPVPKDAVCAMPYTQAFIYGRQFPDYNWKCDDTQYTNLPYPKDTIDGLLGTQQYVEFRDTLKVTGSCLDFIDEFAKELGGQNTYYSWEAMCKMKRYPVNVVWAKPDGVVVPPEYMGLNKGLLPCHVLPGQHLYDIDCIHPWSDNPKVSDPGLARRLQRFSNRWTETKRHLCYYGYMYNPAYICKPSGYMTRYVLVYSPHLHLIFKAAIPDVPTMCQCAKCDCTSPI</sequence>